<keyword evidence="2" id="KW-1185">Reference proteome</keyword>
<organism evidence="1 2">
    <name type="scientific">Toxocara canis</name>
    <name type="common">Canine roundworm</name>
    <dbReference type="NCBI Taxonomy" id="6265"/>
    <lineage>
        <taxon>Eukaryota</taxon>
        <taxon>Metazoa</taxon>
        <taxon>Ecdysozoa</taxon>
        <taxon>Nematoda</taxon>
        <taxon>Chromadorea</taxon>
        <taxon>Rhabditida</taxon>
        <taxon>Spirurina</taxon>
        <taxon>Ascaridomorpha</taxon>
        <taxon>Ascaridoidea</taxon>
        <taxon>Toxocaridae</taxon>
        <taxon>Toxocara</taxon>
    </lineage>
</organism>
<accession>A0A0B2UUA6</accession>
<name>A0A0B2UUA6_TOXCA</name>
<evidence type="ECO:0000313" key="2">
    <source>
        <dbReference type="Proteomes" id="UP000031036"/>
    </source>
</evidence>
<dbReference type="EMBL" id="JPKZ01003206">
    <property type="protein sequence ID" value="KHN72784.1"/>
    <property type="molecule type" value="Genomic_DNA"/>
</dbReference>
<reference evidence="1 2" key="1">
    <citation type="submission" date="2014-11" db="EMBL/GenBank/DDBJ databases">
        <title>Genetic blueprint of the zoonotic pathogen Toxocara canis.</title>
        <authorList>
            <person name="Zhu X.-Q."/>
            <person name="Korhonen P.K."/>
            <person name="Cai H."/>
            <person name="Young N.D."/>
            <person name="Nejsum P."/>
            <person name="von Samson-Himmelstjerna G."/>
            <person name="Boag P.R."/>
            <person name="Tan P."/>
            <person name="Li Q."/>
            <person name="Min J."/>
            <person name="Yang Y."/>
            <person name="Wang X."/>
            <person name="Fang X."/>
            <person name="Hall R.S."/>
            <person name="Hofmann A."/>
            <person name="Sternberg P.W."/>
            <person name="Jex A.R."/>
            <person name="Gasser R.B."/>
        </authorList>
    </citation>
    <scope>NUCLEOTIDE SEQUENCE [LARGE SCALE GENOMIC DNA]</scope>
    <source>
        <strain evidence="1">PN_DK_2014</strain>
    </source>
</reference>
<gene>
    <name evidence="1" type="ORF">Tcan_05432</name>
</gene>
<sequence>MTLTKTKCEELQNFAAASALRARMPTFVEYMLIVSLLVDSIYLCRSAVMPDFEVDGVGLESADLADTSPAHRNSPLHTVNKRAILRLGKRALMRLGKRAMMRLGKRAPMRLG</sequence>
<dbReference type="Proteomes" id="UP000031036">
    <property type="component" value="Unassembled WGS sequence"/>
</dbReference>
<protein>
    <submittedName>
        <fullName evidence="1">Uncharacterized protein</fullName>
    </submittedName>
</protein>
<dbReference type="AlphaFoldDB" id="A0A0B2UUA6"/>
<comment type="caution">
    <text evidence="1">The sequence shown here is derived from an EMBL/GenBank/DDBJ whole genome shotgun (WGS) entry which is preliminary data.</text>
</comment>
<proteinExistence type="predicted"/>
<dbReference type="OrthoDB" id="5876798at2759"/>
<evidence type="ECO:0000313" key="1">
    <source>
        <dbReference type="EMBL" id="KHN72784.1"/>
    </source>
</evidence>